<feature type="region of interest" description="Disordered" evidence="12">
    <location>
        <begin position="377"/>
        <end position="414"/>
    </location>
</feature>
<evidence type="ECO:0008006" key="17">
    <source>
        <dbReference type="Google" id="ProtNLM"/>
    </source>
</evidence>
<dbReference type="STRING" id="1064592.G0VG45"/>
<keyword evidence="9" id="KW-0460">Magnesium</keyword>
<dbReference type="InterPro" id="IPR001044">
    <property type="entry name" value="XPG/Rad2_eukaryotes"/>
</dbReference>
<comment type="cofactor">
    <cofactor evidence="1">
        <name>Mg(2+)</name>
        <dbReference type="ChEBI" id="CHEBI:18420"/>
    </cofactor>
</comment>
<dbReference type="KEGG" id="ncs:NCAS_0E03950"/>
<dbReference type="OrthoDB" id="31113at2759"/>
<evidence type="ECO:0000256" key="10">
    <source>
        <dbReference type="ARBA" id="ARBA00023204"/>
    </source>
</evidence>
<dbReference type="GO" id="GO:0000112">
    <property type="term" value="C:nucleotide-excision repair factor 3 complex"/>
    <property type="evidence" value="ECO:0007669"/>
    <property type="project" value="EnsemblFungi"/>
</dbReference>
<dbReference type="InterPro" id="IPR006085">
    <property type="entry name" value="XPG_DNA_repair_N"/>
</dbReference>
<reference key="2">
    <citation type="submission" date="2011-08" db="EMBL/GenBank/DDBJ databases">
        <title>Genome sequence of Naumovozyma castellii.</title>
        <authorList>
            <person name="Gordon J.L."/>
            <person name="Armisen D."/>
            <person name="Proux-Wera E."/>
            <person name="OhEigeartaigh S.S."/>
            <person name="Byrne K.P."/>
            <person name="Wolfe K.H."/>
        </authorList>
    </citation>
    <scope>NUCLEOTIDE SEQUENCE</scope>
    <source>
        <strain>Type strain:CBS 4309</strain>
    </source>
</reference>
<protein>
    <recommendedName>
        <fullName evidence="17">DNA repair protein RAD2</fullName>
    </recommendedName>
</protein>
<evidence type="ECO:0000256" key="9">
    <source>
        <dbReference type="ARBA" id="ARBA00022842"/>
    </source>
</evidence>
<dbReference type="FunCoup" id="G0VG45">
    <property type="interactions" value="571"/>
</dbReference>
<dbReference type="GO" id="GO:0003697">
    <property type="term" value="F:single-stranded DNA binding"/>
    <property type="evidence" value="ECO:0007669"/>
    <property type="project" value="InterPro"/>
</dbReference>
<keyword evidence="7" id="KW-0227">DNA damage</keyword>
<dbReference type="InterPro" id="IPR029060">
    <property type="entry name" value="PIN-like_dom_sf"/>
</dbReference>
<dbReference type="GO" id="GO:0046872">
    <property type="term" value="F:metal ion binding"/>
    <property type="evidence" value="ECO:0007669"/>
    <property type="project" value="UniProtKB-KW"/>
</dbReference>
<dbReference type="SMART" id="SM00279">
    <property type="entry name" value="HhH2"/>
    <property type="match status" value="1"/>
</dbReference>
<dbReference type="Pfam" id="PF00752">
    <property type="entry name" value="XPG_N"/>
    <property type="match status" value="1"/>
</dbReference>
<dbReference type="GeneID" id="96904092"/>
<dbReference type="GO" id="GO:0000014">
    <property type="term" value="F:single-stranded DNA endodeoxyribonuclease activity"/>
    <property type="evidence" value="ECO:0007669"/>
    <property type="project" value="EnsemblFungi"/>
</dbReference>
<comment type="similarity">
    <text evidence="3">Belongs to the XPG/RAD2 endonuclease family. XPG subfamily.</text>
</comment>
<dbReference type="SUPFAM" id="SSF47807">
    <property type="entry name" value="5' to 3' exonuclease, C-terminal subdomain"/>
    <property type="match status" value="1"/>
</dbReference>
<dbReference type="InterPro" id="IPR019974">
    <property type="entry name" value="XPG_CS"/>
</dbReference>
<dbReference type="Pfam" id="PF00867">
    <property type="entry name" value="XPG_I"/>
    <property type="match status" value="1"/>
</dbReference>
<dbReference type="PANTHER" id="PTHR16171:SF7">
    <property type="entry name" value="DNA REPAIR PROTEIN RAD2"/>
    <property type="match status" value="1"/>
</dbReference>
<dbReference type="InterPro" id="IPR006086">
    <property type="entry name" value="XPG-I_dom"/>
</dbReference>
<evidence type="ECO:0000256" key="1">
    <source>
        <dbReference type="ARBA" id="ARBA00001946"/>
    </source>
</evidence>
<evidence type="ECO:0000313" key="16">
    <source>
        <dbReference type="Proteomes" id="UP000001640"/>
    </source>
</evidence>
<dbReference type="HOGENOM" id="CLU_003018_2_0_1"/>
<keyword evidence="5" id="KW-0479">Metal-binding</keyword>
<keyword evidence="4" id="KW-0540">Nuclease</keyword>
<dbReference type="Gene3D" id="3.40.50.1010">
    <property type="entry name" value="5'-nuclease"/>
    <property type="match status" value="2"/>
</dbReference>
<sequence>MGVHSFWDVVGPTARPVRLKSLQDKKMAVDASIWIYQFMKAVRDQDGNRVSNSHITGFFRRICKLLYFGIQPVFVFDGGVPALKRDTIKQRREIRQGKRDNAQKTAKKLLALQLLQNDKTMSASPSPKKNKEMSFKPHDDWDLPEIKGFKYDTDDQRIISTKEFENVISSLDDELDNIDLDSINPASKEFEELPKSTQYTILSTLRLRSRLRMGYTKEQLEDIFPNSMDFSKFQINMVKRRNYFTQKLMNTTGFHDSGASKLNDEVIDRISGQLHKEYKLQKVENGWALGLGNMDGSERAKAVILDENDNDDGDDDIKFVGKRKISKNDEEEDEEEEEADFDWEDVDLKSKNKKQIEDYSLKAAKLPQLEKKIQTVGGQSFLDKRPTQESPAKKNTSSSIQYVNVNEDEDQGSEDDEYLQQLQEIEMMEAYQRSMNDSNKKTQTTLTEKNNSLEQDDLNIEQLSKAKANDLKKITKKLEFQKDVTILPEENVMNSNNVDVNDKLPPKPILTENEQNLNYIVSKIPAVDFSNNSSLLFQNETTEKKVNDDTNMKKAPLPETPSWFHGNSSMEPINPFATSNFVEDKSIDDITNEGGSKDHMLVTGPNVEHFLKRQNVGYAGSTDNPVPINEPVSDDDLKEIVPNETQSPDSTPSPIMSENEGEREERKPLAFDYDFSEEEEENLVENIRREEEGFQDFKTSTLFNNPSIGTSSAENAFLEDELYKQQVKEKRDSDEVTPEMIQDVQELLSRFGVPYITAPMEAEAQCAELLQLKLVDGVVTDDSDVFLFGGSKIYKNMFHEKNYVEFYDSESILRNLGLDRENMIELAELLGSDYTNGIKGMGPVSSLEVLAEFGNLKEFRNWYNEGQFDKKKQEGETKFQKDLRKRLVNNKIVLDSNFPSELVHDAYINPEVDHDTTAFKWGLPDLDLLRLFLKTHAGWPQEKSDEVLIPLIRTINNRKKASKQRTLTEFFPTEYIQEKTLNMSKRLAGATGKIKKRRLK</sequence>
<reference evidence="15 16" key="1">
    <citation type="journal article" date="2011" name="Proc. Natl. Acad. Sci. U.S.A.">
        <title>Evolutionary erosion of yeast sex chromosomes by mating-type switching accidents.</title>
        <authorList>
            <person name="Gordon J.L."/>
            <person name="Armisen D."/>
            <person name="Proux-Wera E."/>
            <person name="Oheigeartaigh S.S."/>
            <person name="Byrne K.P."/>
            <person name="Wolfe K.H."/>
        </authorList>
    </citation>
    <scope>NUCLEOTIDE SEQUENCE [LARGE SCALE GENOMIC DNA]</scope>
    <source>
        <strain evidence="16">ATCC 76901 / BCRC 22586 / CBS 4309 / NBRC 1992 / NRRL Y-12630</strain>
    </source>
</reference>
<evidence type="ECO:0000256" key="12">
    <source>
        <dbReference type="SAM" id="MobiDB-lite"/>
    </source>
</evidence>
<evidence type="ECO:0000256" key="2">
    <source>
        <dbReference type="ARBA" id="ARBA00004123"/>
    </source>
</evidence>
<dbReference type="Gene3D" id="1.10.150.20">
    <property type="entry name" value="5' to 3' exonuclease, C-terminal subdomain"/>
    <property type="match status" value="1"/>
</dbReference>
<dbReference type="CDD" id="cd09868">
    <property type="entry name" value="PIN_XPG_RAD2"/>
    <property type="match status" value="2"/>
</dbReference>
<dbReference type="OMA" id="PNSMDFS"/>
<evidence type="ECO:0000256" key="3">
    <source>
        <dbReference type="ARBA" id="ARBA00005283"/>
    </source>
</evidence>
<feature type="domain" description="XPG-I" evidence="13">
    <location>
        <begin position="749"/>
        <end position="818"/>
    </location>
</feature>
<dbReference type="RefSeq" id="XP_003676821.1">
    <property type="nucleotide sequence ID" value="XM_003676773.1"/>
</dbReference>
<dbReference type="InterPro" id="IPR008918">
    <property type="entry name" value="HhH2"/>
</dbReference>
<dbReference type="EMBL" id="HE576756">
    <property type="protein sequence ID" value="CCC70465.1"/>
    <property type="molecule type" value="Genomic_DNA"/>
</dbReference>
<dbReference type="PRINTS" id="PR00066">
    <property type="entry name" value="XRODRMPGMNTG"/>
</dbReference>
<gene>
    <name evidence="15" type="primary">NCAS0E03950</name>
    <name evidence="15" type="ordered locus">NCAS_0E03950</name>
</gene>
<dbReference type="GO" id="GO:0006366">
    <property type="term" value="P:transcription by RNA polymerase II"/>
    <property type="evidence" value="ECO:0007669"/>
    <property type="project" value="EnsemblFungi"/>
</dbReference>
<comment type="subcellular location">
    <subcellularLocation>
        <location evidence="2">Nucleus</location>
    </subcellularLocation>
</comment>
<dbReference type="SUPFAM" id="SSF88723">
    <property type="entry name" value="PIN domain-like"/>
    <property type="match status" value="1"/>
</dbReference>
<evidence type="ECO:0000256" key="6">
    <source>
        <dbReference type="ARBA" id="ARBA00022759"/>
    </source>
</evidence>
<dbReference type="Proteomes" id="UP000001640">
    <property type="component" value="Chromosome 5"/>
</dbReference>
<name>G0VG45_NAUCA</name>
<evidence type="ECO:0000256" key="4">
    <source>
        <dbReference type="ARBA" id="ARBA00022722"/>
    </source>
</evidence>
<dbReference type="FunFam" id="1.10.150.20:FF:000057">
    <property type="entry name" value="RAD2p Single-stranded DNA endonuclease"/>
    <property type="match status" value="1"/>
</dbReference>
<dbReference type="PANTHER" id="PTHR16171">
    <property type="entry name" value="DNA REPAIR PROTEIN COMPLEMENTING XP-G CELLS-RELATED"/>
    <property type="match status" value="1"/>
</dbReference>
<dbReference type="GO" id="GO:0006289">
    <property type="term" value="P:nucleotide-excision repair"/>
    <property type="evidence" value="ECO:0007669"/>
    <property type="project" value="EnsemblFungi"/>
</dbReference>
<organism evidence="15 16">
    <name type="scientific">Naumovozyma castellii</name>
    <name type="common">Yeast</name>
    <name type="synonym">Saccharomyces castellii</name>
    <dbReference type="NCBI Taxonomy" id="27288"/>
    <lineage>
        <taxon>Eukaryota</taxon>
        <taxon>Fungi</taxon>
        <taxon>Dikarya</taxon>
        <taxon>Ascomycota</taxon>
        <taxon>Saccharomycotina</taxon>
        <taxon>Saccharomycetes</taxon>
        <taxon>Saccharomycetales</taxon>
        <taxon>Saccharomycetaceae</taxon>
        <taxon>Naumovozyma</taxon>
    </lineage>
</organism>
<evidence type="ECO:0000256" key="11">
    <source>
        <dbReference type="ARBA" id="ARBA00023242"/>
    </source>
</evidence>
<keyword evidence="11" id="KW-0539">Nucleus</keyword>
<accession>G0VG45</accession>
<dbReference type="AlphaFoldDB" id="G0VG45"/>
<feature type="compositionally biased region" description="Polar residues" evidence="12">
    <location>
        <begin position="643"/>
        <end position="656"/>
    </location>
</feature>
<evidence type="ECO:0000256" key="5">
    <source>
        <dbReference type="ARBA" id="ARBA00022723"/>
    </source>
</evidence>
<keyword evidence="6" id="KW-0255">Endonuclease</keyword>
<keyword evidence="10" id="KW-0234">DNA repair</keyword>
<dbReference type="InterPro" id="IPR036279">
    <property type="entry name" value="5-3_exonuclease_C_sf"/>
</dbReference>
<proteinExistence type="inferred from homology"/>
<evidence type="ECO:0000256" key="7">
    <source>
        <dbReference type="ARBA" id="ARBA00022763"/>
    </source>
</evidence>
<dbReference type="InterPro" id="IPR006084">
    <property type="entry name" value="XPG/Rad2"/>
</dbReference>
<feature type="region of interest" description="Disordered" evidence="12">
    <location>
        <begin position="640"/>
        <end position="667"/>
    </location>
</feature>
<keyword evidence="16" id="KW-1185">Reference proteome</keyword>
<dbReference type="PROSITE" id="PS00842">
    <property type="entry name" value="XPG_2"/>
    <property type="match status" value="1"/>
</dbReference>
<feature type="compositionally biased region" description="Polar residues" evidence="12">
    <location>
        <begin position="388"/>
        <end position="404"/>
    </location>
</feature>
<feature type="domain" description="XPG N-terminal" evidence="14">
    <location>
        <begin position="1"/>
        <end position="98"/>
    </location>
</feature>
<dbReference type="PRINTS" id="PR00853">
    <property type="entry name" value="XPGRADSUPER"/>
</dbReference>
<dbReference type="eggNOG" id="KOG2520">
    <property type="taxonomic scope" value="Eukaryota"/>
</dbReference>
<dbReference type="SMART" id="SM00484">
    <property type="entry name" value="XPGI"/>
    <property type="match status" value="1"/>
</dbReference>
<evidence type="ECO:0000313" key="15">
    <source>
        <dbReference type="EMBL" id="CCC70465.1"/>
    </source>
</evidence>
<dbReference type="CDD" id="cd09904">
    <property type="entry name" value="H3TH_XPG"/>
    <property type="match status" value="1"/>
</dbReference>
<dbReference type="InParanoid" id="G0VG45"/>
<dbReference type="SMART" id="SM00485">
    <property type="entry name" value="XPGN"/>
    <property type="match status" value="1"/>
</dbReference>
<keyword evidence="8" id="KW-0378">Hydrolase</keyword>
<evidence type="ECO:0000256" key="8">
    <source>
        <dbReference type="ARBA" id="ARBA00022801"/>
    </source>
</evidence>
<evidence type="ECO:0000259" key="14">
    <source>
        <dbReference type="SMART" id="SM00485"/>
    </source>
</evidence>
<evidence type="ECO:0000259" key="13">
    <source>
        <dbReference type="SMART" id="SM00484"/>
    </source>
</evidence>